<dbReference type="InterPro" id="IPR000792">
    <property type="entry name" value="Tscrpt_reg_LuxR_C"/>
</dbReference>
<dbReference type="InterPro" id="IPR016032">
    <property type="entry name" value="Sig_transdc_resp-reg_C-effctor"/>
</dbReference>
<dbReference type="PROSITE" id="PS50043">
    <property type="entry name" value="HTH_LUXR_2"/>
    <property type="match status" value="1"/>
</dbReference>
<dbReference type="GO" id="GO:0006355">
    <property type="term" value="P:regulation of DNA-templated transcription"/>
    <property type="evidence" value="ECO:0007669"/>
    <property type="project" value="InterPro"/>
</dbReference>
<proteinExistence type="predicted"/>
<feature type="compositionally biased region" description="Pro residues" evidence="4">
    <location>
        <begin position="1"/>
        <end position="12"/>
    </location>
</feature>
<evidence type="ECO:0000313" key="7">
    <source>
        <dbReference type="Proteomes" id="UP000282674"/>
    </source>
</evidence>
<dbReference type="PANTHER" id="PTHR44688:SF16">
    <property type="entry name" value="DNA-BINDING TRANSCRIPTIONAL ACTIVATOR DEVR_DOSR"/>
    <property type="match status" value="1"/>
</dbReference>
<feature type="region of interest" description="Disordered" evidence="4">
    <location>
        <begin position="1"/>
        <end position="76"/>
    </location>
</feature>
<dbReference type="SUPFAM" id="SSF46894">
    <property type="entry name" value="C-terminal effector domain of the bipartite response regulators"/>
    <property type="match status" value="1"/>
</dbReference>
<dbReference type="CDD" id="cd06170">
    <property type="entry name" value="LuxR_C_like"/>
    <property type="match status" value="1"/>
</dbReference>
<accession>A0A3M2LJD8</accession>
<keyword evidence="2" id="KW-0238">DNA-binding</keyword>
<dbReference type="EMBL" id="RFFG01000112">
    <property type="protein sequence ID" value="RMI37246.1"/>
    <property type="molecule type" value="Genomic_DNA"/>
</dbReference>
<dbReference type="Gene3D" id="1.10.10.10">
    <property type="entry name" value="Winged helix-like DNA-binding domain superfamily/Winged helix DNA-binding domain"/>
    <property type="match status" value="1"/>
</dbReference>
<protein>
    <recommendedName>
        <fullName evidence="5">HTH luxR-type domain-containing protein</fullName>
    </recommendedName>
</protein>
<gene>
    <name evidence="6" type="ORF">EBO15_36420</name>
</gene>
<reference evidence="6 7" key="1">
    <citation type="submission" date="2018-10" db="EMBL/GenBank/DDBJ databases">
        <title>Isolation from soil.</title>
        <authorList>
            <person name="Hu J."/>
        </authorList>
    </citation>
    <scope>NUCLEOTIDE SEQUENCE [LARGE SCALE GENOMIC DNA]</scope>
    <source>
        <strain evidence="6 7">NEAU-Ht49</strain>
    </source>
</reference>
<name>A0A3M2LJD8_9ACTN</name>
<dbReference type="PRINTS" id="PR00038">
    <property type="entry name" value="HTHLUXR"/>
</dbReference>
<feature type="non-terminal residue" evidence="6">
    <location>
        <position position="1"/>
    </location>
</feature>
<feature type="compositionally biased region" description="Low complexity" evidence="4">
    <location>
        <begin position="37"/>
        <end position="52"/>
    </location>
</feature>
<evidence type="ECO:0000256" key="3">
    <source>
        <dbReference type="ARBA" id="ARBA00023163"/>
    </source>
</evidence>
<sequence>AFRAPAPSPSEAPAPSEESDRSPPGFRLPPDARFMLEEPAVPEEAATAEGPTGSRGPGASGAPDPAPDPLTGLSEAERRVARLAAGGFTNRQIARRLHVTASTVEQHLTRIYRKLRIRRRTDLPRVSPDLPATPAEA</sequence>
<evidence type="ECO:0000256" key="1">
    <source>
        <dbReference type="ARBA" id="ARBA00023015"/>
    </source>
</evidence>
<dbReference type="Pfam" id="PF00196">
    <property type="entry name" value="GerE"/>
    <property type="match status" value="1"/>
</dbReference>
<dbReference type="AlphaFoldDB" id="A0A3M2LJD8"/>
<keyword evidence="1" id="KW-0805">Transcription regulation</keyword>
<dbReference type="GO" id="GO:0003677">
    <property type="term" value="F:DNA binding"/>
    <property type="evidence" value="ECO:0007669"/>
    <property type="project" value="UniProtKB-KW"/>
</dbReference>
<keyword evidence="3" id="KW-0804">Transcription</keyword>
<evidence type="ECO:0000259" key="5">
    <source>
        <dbReference type="PROSITE" id="PS50043"/>
    </source>
</evidence>
<dbReference type="Proteomes" id="UP000282674">
    <property type="component" value="Unassembled WGS sequence"/>
</dbReference>
<feature type="domain" description="HTH luxR-type" evidence="5">
    <location>
        <begin position="66"/>
        <end position="131"/>
    </location>
</feature>
<evidence type="ECO:0000256" key="2">
    <source>
        <dbReference type="ARBA" id="ARBA00023125"/>
    </source>
</evidence>
<dbReference type="PROSITE" id="PS00622">
    <property type="entry name" value="HTH_LUXR_1"/>
    <property type="match status" value="1"/>
</dbReference>
<evidence type="ECO:0000313" key="6">
    <source>
        <dbReference type="EMBL" id="RMI37246.1"/>
    </source>
</evidence>
<dbReference type="InterPro" id="IPR036388">
    <property type="entry name" value="WH-like_DNA-bd_sf"/>
</dbReference>
<evidence type="ECO:0000256" key="4">
    <source>
        <dbReference type="SAM" id="MobiDB-lite"/>
    </source>
</evidence>
<comment type="caution">
    <text evidence="6">The sequence shown here is derived from an EMBL/GenBank/DDBJ whole genome shotgun (WGS) entry which is preliminary data.</text>
</comment>
<keyword evidence="7" id="KW-1185">Reference proteome</keyword>
<dbReference type="RefSeq" id="WP_233616685.1">
    <property type="nucleotide sequence ID" value="NZ_RFFG01000112.1"/>
</dbReference>
<dbReference type="PANTHER" id="PTHR44688">
    <property type="entry name" value="DNA-BINDING TRANSCRIPTIONAL ACTIVATOR DEVR_DOSR"/>
    <property type="match status" value="1"/>
</dbReference>
<dbReference type="SMART" id="SM00421">
    <property type="entry name" value="HTH_LUXR"/>
    <property type="match status" value="1"/>
</dbReference>
<organism evidence="6 7">
    <name type="scientific">Actinomadura harenae</name>
    <dbReference type="NCBI Taxonomy" id="2483351"/>
    <lineage>
        <taxon>Bacteria</taxon>
        <taxon>Bacillati</taxon>
        <taxon>Actinomycetota</taxon>
        <taxon>Actinomycetes</taxon>
        <taxon>Streptosporangiales</taxon>
        <taxon>Thermomonosporaceae</taxon>
        <taxon>Actinomadura</taxon>
    </lineage>
</organism>